<dbReference type="PANTHER" id="PTHR10963:SF55">
    <property type="entry name" value="GLYCOSIDE HYDROLASE FAMILY 16 PROTEIN"/>
    <property type="match status" value="1"/>
</dbReference>
<dbReference type="RefSeq" id="WP_147923721.1">
    <property type="nucleotide sequence ID" value="NZ_VRTY01000113.1"/>
</dbReference>
<evidence type="ECO:0000313" key="4">
    <source>
        <dbReference type="Proteomes" id="UP000321926"/>
    </source>
</evidence>
<comment type="similarity">
    <text evidence="1">Belongs to the glycosyl hydrolase 16 family.</text>
</comment>
<proteinExistence type="inferred from homology"/>
<organism evidence="3 4">
    <name type="scientific">Pontibacter qinzhouensis</name>
    <dbReference type="NCBI Taxonomy" id="2603253"/>
    <lineage>
        <taxon>Bacteria</taxon>
        <taxon>Pseudomonadati</taxon>
        <taxon>Bacteroidota</taxon>
        <taxon>Cytophagia</taxon>
        <taxon>Cytophagales</taxon>
        <taxon>Hymenobacteraceae</taxon>
        <taxon>Pontibacter</taxon>
    </lineage>
</organism>
<dbReference type="InterPro" id="IPR050546">
    <property type="entry name" value="Glycosyl_Hydrlase_16"/>
</dbReference>
<evidence type="ECO:0000259" key="2">
    <source>
        <dbReference type="PROSITE" id="PS51762"/>
    </source>
</evidence>
<dbReference type="EMBL" id="VRTY01000113">
    <property type="protein sequence ID" value="TXK28404.1"/>
    <property type="molecule type" value="Genomic_DNA"/>
</dbReference>
<dbReference type="GO" id="GO:0004553">
    <property type="term" value="F:hydrolase activity, hydrolyzing O-glycosyl compounds"/>
    <property type="evidence" value="ECO:0007669"/>
    <property type="project" value="InterPro"/>
</dbReference>
<protein>
    <submittedName>
        <fullName evidence="3">Glycoside hydrolase family 16 protein</fullName>
    </submittedName>
</protein>
<dbReference type="PANTHER" id="PTHR10963">
    <property type="entry name" value="GLYCOSYL HYDROLASE-RELATED"/>
    <property type="match status" value="1"/>
</dbReference>
<dbReference type="PROSITE" id="PS51762">
    <property type="entry name" value="GH16_2"/>
    <property type="match status" value="1"/>
</dbReference>
<dbReference type="AlphaFoldDB" id="A0A5C8J2Q6"/>
<name>A0A5C8J2Q6_9BACT</name>
<comment type="caution">
    <text evidence="3">The sequence shown here is derived from an EMBL/GenBank/DDBJ whole genome shotgun (WGS) entry which is preliminary data.</text>
</comment>
<evidence type="ECO:0000313" key="3">
    <source>
        <dbReference type="EMBL" id="TXK28404.1"/>
    </source>
</evidence>
<accession>A0A5C8J2Q6</accession>
<keyword evidence="4" id="KW-1185">Reference proteome</keyword>
<dbReference type="CDD" id="cd08023">
    <property type="entry name" value="GH16_laminarinase_like"/>
    <property type="match status" value="1"/>
</dbReference>
<sequence>MNYSNRIALPKPFYAFALLGYLCIGCTSGLPTDSAGTAATTPATAQPATAPTPEAFSKLVWSDEFDSPNLDTSKWEMEVGDKWHNNELQAYTNRATNAFTKDGFLVIEAKQERLREANYTSARLRTKGKGDWQFGKVEVRAKLPSGQGIWPAIWMMPTDDVYGGWPKSGELDIMELRGKTPNQVLGTIHYGTTWPGNKNISGEYDLPTGTFSDDFHIFSITWSKDLIRWYVDGQQFYEVTPETIAPEHYPYNSRFYLILNLAVGGDFGGNPDTTTTFPQQMLVDYARVYKLPEEDS</sequence>
<reference evidence="3 4" key="1">
    <citation type="submission" date="2019-08" db="EMBL/GenBank/DDBJ databases">
        <authorList>
            <person name="Shi S."/>
        </authorList>
    </citation>
    <scope>NUCLEOTIDE SEQUENCE [LARGE SCALE GENOMIC DNA]</scope>
    <source>
        <strain evidence="3 4">GY10130</strain>
    </source>
</reference>
<dbReference type="Proteomes" id="UP000321926">
    <property type="component" value="Unassembled WGS sequence"/>
</dbReference>
<keyword evidence="3" id="KW-0378">Hydrolase</keyword>
<dbReference type="GO" id="GO:0005975">
    <property type="term" value="P:carbohydrate metabolic process"/>
    <property type="evidence" value="ECO:0007669"/>
    <property type="project" value="InterPro"/>
</dbReference>
<gene>
    <name evidence="3" type="ORF">FVR03_20910</name>
</gene>
<dbReference type="InterPro" id="IPR000757">
    <property type="entry name" value="Beta-glucanase-like"/>
</dbReference>
<dbReference type="Gene3D" id="2.60.120.200">
    <property type="match status" value="1"/>
</dbReference>
<dbReference type="SUPFAM" id="SSF49899">
    <property type="entry name" value="Concanavalin A-like lectins/glucanases"/>
    <property type="match status" value="1"/>
</dbReference>
<dbReference type="OrthoDB" id="9776255at2"/>
<dbReference type="Pfam" id="PF00722">
    <property type="entry name" value="Glyco_hydro_16"/>
    <property type="match status" value="1"/>
</dbReference>
<dbReference type="InterPro" id="IPR013320">
    <property type="entry name" value="ConA-like_dom_sf"/>
</dbReference>
<evidence type="ECO:0000256" key="1">
    <source>
        <dbReference type="ARBA" id="ARBA00006865"/>
    </source>
</evidence>
<feature type="domain" description="GH16" evidence="2">
    <location>
        <begin position="45"/>
        <end position="294"/>
    </location>
</feature>